<evidence type="ECO:0000256" key="4">
    <source>
        <dbReference type="ARBA" id="ARBA00023128"/>
    </source>
</evidence>
<dbReference type="PANTHER" id="PTHR28163:SF1">
    <property type="entry name" value="PROTEIN PET117 HOMOLOG, MITOCHONDRIAL"/>
    <property type="match status" value="1"/>
</dbReference>
<dbReference type="GO" id="GO:0033617">
    <property type="term" value="P:mitochondrial respiratory chain complex IV assembly"/>
    <property type="evidence" value="ECO:0007669"/>
    <property type="project" value="TreeGrafter"/>
</dbReference>
<keyword evidence="6" id="KW-1185">Reference proteome</keyword>
<dbReference type="EMBL" id="JAFCMP010000535">
    <property type="protein sequence ID" value="KAG5176679.1"/>
    <property type="molecule type" value="Genomic_DNA"/>
</dbReference>
<reference evidence="5" key="1">
    <citation type="submission" date="2021-02" db="EMBL/GenBank/DDBJ databases">
        <title>First Annotated Genome of the Yellow-green Alga Tribonema minus.</title>
        <authorList>
            <person name="Mahan K.M."/>
        </authorList>
    </citation>
    <scope>NUCLEOTIDE SEQUENCE</scope>
    <source>
        <strain evidence="5">UTEX B ZZ1240</strain>
    </source>
</reference>
<dbReference type="PANTHER" id="PTHR28163">
    <property type="entry name" value="PROTEIN PET117 HOMOLOG, MITOCHONDRIAL"/>
    <property type="match status" value="1"/>
</dbReference>
<keyword evidence="4" id="KW-0496">Mitochondrion</keyword>
<organism evidence="5 6">
    <name type="scientific">Tribonema minus</name>
    <dbReference type="NCBI Taxonomy" id="303371"/>
    <lineage>
        <taxon>Eukaryota</taxon>
        <taxon>Sar</taxon>
        <taxon>Stramenopiles</taxon>
        <taxon>Ochrophyta</taxon>
        <taxon>PX clade</taxon>
        <taxon>Xanthophyceae</taxon>
        <taxon>Tribonematales</taxon>
        <taxon>Tribonemataceae</taxon>
        <taxon>Tribonema</taxon>
    </lineage>
</organism>
<gene>
    <name evidence="5" type="ORF">JKP88DRAFT_227687</name>
</gene>
<evidence type="ECO:0000256" key="1">
    <source>
        <dbReference type="ARBA" id="ARBA00004173"/>
    </source>
</evidence>
<evidence type="ECO:0000313" key="6">
    <source>
        <dbReference type="Proteomes" id="UP000664859"/>
    </source>
</evidence>
<dbReference type="Pfam" id="PF15786">
    <property type="entry name" value="PET117"/>
    <property type="match status" value="1"/>
</dbReference>
<name>A0A836C8M9_9STRA</name>
<sequence length="57" mass="6386">MSRPAVVLASVSALTAGVIAFVHYNQKWQKERMYAGVLRDIERENARKAAKGESKRP</sequence>
<dbReference type="AlphaFoldDB" id="A0A836C8M9"/>
<dbReference type="InterPro" id="IPR031568">
    <property type="entry name" value="Pet117"/>
</dbReference>
<dbReference type="GO" id="GO:0005739">
    <property type="term" value="C:mitochondrion"/>
    <property type="evidence" value="ECO:0007669"/>
    <property type="project" value="UniProtKB-SubCell"/>
</dbReference>
<dbReference type="Proteomes" id="UP000664859">
    <property type="component" value="Unassembled WGS sequence"/>
</dbReference>
<evidence type="ECO:0000256" key="2">
    <source>
        <dbReference type="ARBA" id="ARBA00008197"/>
    </source>
</evidence>
<comment type="caution">
    <text evidence="5">The sequence shown here is derived from an EMBL/GenBank/DDBJ whole genome shotgun (WGS) entry which is preliminary data.</text>
</comment>
<comment type="similarity">
    <text evidence="2">Belongs to the PET117 family.</text>
</comment>
<comment type="subcellular location">
    <subcellularLocation>
        <location evidence="1">Mitochondrion</location>
    </subcellularLocation>
</comment>
<protein>
    <submittedName>
        <fullName evidence="5">Uncharacterized protein</fullName>
    </submittedName>
</protein>
<keyword evidence="3" id="KW-0809">Transit peptide</keyword>
<accession>A0A836C8M9</accession>
<evidence type="ECO:0000256" key="3">
    <source>
        <dbReference type="ARBA" id="ARBA00022946"/>
    </source>
</evidence>
<proteinExistence type="inferred from homology"/>
<evidence type="ECO:0000313" key="5">
    <source>
        <dbReference type="EMBL" id="KAG5176679.1"/>
    </source>
</evidence>
<dbReference type="OrthoDB" id="76305at2759"/>